<dbReference type="EMBL" id="CP087164">
    <property type="protein sequence ID" value="UGS35104.1"/>
    <property type="molecule type" value="Genomic_DNA"/>
</dbReference>
<dbReference type="PROSITE" id="PS51257">
    <property type="entry name" value="PROKAR_LIPOPROTEIN"/>
    <property type="match status" value="1"/>
</dbReference>
<evidence type="ECO:0000313" key="3">
    <source>
        <dbReference type="Proteomes" id="UP001162834"/>
    </source>
</evidence>
<keyword evidence="3" id="KW-1185">Reference proteome</keyword>
<proteinExistence type="predicted"/>
<keyword evidence="1" id="KW-0732">Signal</keyword>
<name>A0A9E6XVE8_9ACTN</name>
<dbReference type="Proteomes" id="UP001162834">
    <property type="component" value="Chromosome"/>
</dbReference>
<reference evidence="2" key="1">
    <citation type="journal article" date="2022" name="Int. J. Syst. Evol. Microbiol.">
        <title>Pseudomonas aegrilactucae sp. nov. and Pseudomonas morbosilactucae sp. nov., pathogens causing bacterial rot of lettuce in Japan.</title>
        <authorList>
            <person name="Sawada H."/>
            <person name="Fujikawa T."/>
            <person name="Satou M."/>
        </authorList>
    </citation>
    <scope>NUCLEOTIDE SEQUENCE</scope>
    <source>
        <strain evidence="2">0166_1</strain>
    </source>
</reference>
<feature type="chain" id="PRO_5039089151" evidence="1">
    <location>
        <begin position="28"/>
        <end position="171"/>
    </location>
</feature>
<dbReference type="RefSeq" id="WP_259314763.1">
    <property type="nucleotide sequence ID" value="NZ_CP087164.1"/>
</dbReference>
<dbReference type="KEGG" id="sbae:DSM104329_01488"/>
<protein>
    <submittedName>
        <fullName evidence="2">Uncharacterized protein</fullName>
    </submittedName>
</protein>
<dbReference type="AlphaFoldDB" id="A0A9E6XVE8"/>
<gene>
    <name evidence="2" type="ORF">DSM104329_01488</name>
</gene>
<organism evidence="2 3">
    <name type="scientific">Capillimicrobium parvum</name>
    <dbReference type="NCBI Taxonomy" id="2884022"/>
    <lineage>
        <taxon>Bacteria</taxon>
        <taxon>Bacillati</taxon>
        <taxon>Actinomycetota</taxon>
        <taxon>Thermoleophilia</taxon>
        <taxon>Solirubrobacterales</taxon>
        <taxon>Capillimicrobiaceae</taxon>
        <taxon>Capillimicrobium</taxon>
    </lineage>
</organism>
<evidence type="ECO:0000256" key="1">
    <source>
        <dbReference type="SAM" id="SignalP"/>
    </source>
</evidence>
<sequence>MPRRPVAVAIAALVVTLGCSASAPAAARDLESLVFIDGVSGLGSAPTAAQAGASLDQLATSSPFLDLTGLGLPWSAGVFNAVGSTTTLLAPDEPSILQAWPLLPANLKAPVAATNLAGYGYALDVKTGPPSLALVQSHIGRLADSGDLRLPILPGRNAFLQTVVPFLRKLR</sequence>
<feature type="signal peptide" evidence="1">
    <location>
        <begin position="1"/>
        <end position="27"/>
    </location>
</feature>
<evidence type="ECO:0000313" key="2">
    <source>
        <dbReference type="EMBL" id="UGS35104.1"/>
    </source>
</evidence>
<accession>A0A9E6XVE8</accession>